<protein>
    <submittedName>
        <fullName evidence="6">FAD-dependent oxidoreductase</fullName>
    </submittedName>
</protein>
<dbReference type="Proteomes" id="UP001596083">
    <property type="component" value="Unassembled WGS sequence"/>
</dbReference>
<dbReference type="SUPFAM" id="SSF52833">
    <property type="entry name" value="Thioredoxin-like"/>
    <property type="match status" value="1"/>
</dbReference>
<dbReference type="PANTHER" id="PTHR43004:SF19">
    <property type="entry name" value="BINDING MONOOXYGENASE, PUTATIVE (JCVI)-RELATED"/>
    <property type="match status" value="1"/>
</dbReference>
<dbReference type="InterPro" id="IPR050641">
    <property type="entry name" value="RIFMO-like"/>
</dbReference>
<organism evidence="6 7">
    <name type="scientific">Streptomyces gamaensis</name>
    <dbReference type="NCBI Taxonomy" id="1763542"/>
    <lineage>
        <taxon>Bacteria</taxon>
        <taxon>Bacillati</taxon>
        <taxon>Actinomycetota</taxon>
        <taxon>Actinomycetes</taxon>
        <taxon>Kitasatosporales</taxon>
        <taxon>Streptomycetaceae</taxon>
        <taxon>Streptomyces</taxon>
    </lineage>
</organism>
<dbReference type="EMBL" id="JBHSPB010000022">
    <property type="protein sequence ID" value="MFC5723941.1"/>
    <property type="molecule type" value="Genomic_DNA"/>
</dbReference>
<dbReference type="Pfam" id="PF01494">
    <property type="entry name" value="FAD_binding_3"/>
    <property type="match status" value="1"/>
</dbReference>
<evidence type="ECO:0000256" key="2">
    <source>
        <dbReference type="ARBA" id="ARBA00007801"/>
    </source>
</evidence>
<keyword evidence="7" id="KW-1185">Reference proteome</keyword>
<dbReference type="PRINTS" id="PR00420">
    <property type="entry name" value="RNGMNOXGNASE"/>
</dbReference>
<dbReference type="InterPro" id="IPR036188">
    <property type="entry name" value="FAD/NAD-bd_sf"/>
</dbReference>
<accession>A0ABW0Z5H2</accession>
<evidence type="ECO:0000256" key="4">
    <source>
        <dbReference type="ARBA" id="ARBA00022827"/>
    </source>
</evidence>
<evidence type="ECO:0000313" key="6">
    <source>
        <dbReference type="EMBL" id="MFC5723941.1"/>
    </source>
</evidence>
<comment type="similarity">
    <text evidence="2">Belongs to the PheA/TfdB FAD monooxygenase family.</text>
</comment>
<keyword evidence="3" id="KW-0285">Flavoprotein</keyword>
<dbReference type="RefSeq" id="WP_390320369.1">
    <property type="nucleotide sequence ID" value="NZ_JBHSPB010000022.1"/>
</dbReference>
<evidence type="ECO:0000259" key="5">
    <source>
        <dbReference type="Pfam" id="PF01494"/>
    </source>
</evidence>
<name>A0ABW0Z5H2_9ACTN</name>
<proteinExistence type="inferred from homology"/>
<dbReference type="Gene3D" id="3.30.70.2450">
    <property type="match status" value="1"/>
</dbReference>
<dbReference type="InterPro" id="IPR002938">
    <property type="entry name" value="FAD-bd"/>
</dbReference>
<evidence type="ECO:0000256" key="1">
    <source>
        <dbReference type="ARBA" id="ARBA00001974"/>
    </source>
</evidence>
<evidence type="ECO:0000313" key="7">
    <source>
        <dbReference type="Proteomes" id="UP001596083"/>
    </source>
</evidence>
<feature type="domain" description="FAD-binding" evidence="5">
    <location>
        <begin position="14"/>
        <end position="356"/>
    </location>
</feature>
<dbReference type="Gene3D" id="3.40.30.120">
    <property type="match status" value="1"/>
</dbReference>
<dbReference type="Pfam" id="PF21274">
    <property type="entry name" value="Rng_hyd_C"/>
    <property type="match status" value="1"/>
</dbReference>
<dbReference type="PANTHER" id="PTHR43004">
    <property type="entry name" value="TRK SYSTEM POTASSIUM UPTAKE PROTEIN"/>
    <property type="match status" value="1"/>
</dbReference>
<comment type="caution">
    <text evidence="6">The sequence shown here is derived from an EMBL/GenBank/DDBJ whole genome shotgun (WGS) entry which is preliminary data.</text>
</comment>
<comment type="cofactor">
    <cofactor evidence="1">
        <name>FAD</name>
        <dbReference type="ChEBI" id="CHEBI:57692"/>
    </cofactor>
</comment>
<reference evidence="7" key="1">
    <citation type="journal article" date="2019" name="Int. J. Syst. Evol. Microbiol.">
        <title>The Global Catalogue of Microorganisms (GCM) 10K type strain sequencing project: providing services to taxonomists for standard genome sequencing and annotation.</title>
        <authorList>
            <consortium name="The Broad Institute Genomics Platform"/>
            <consortium name="The Broad Institute Genome Sequencing Center for Infectious Disease"/>
            <person name="Wu L."/>
            <person name="Ma J."/>
        </authorList>
    </citation>
    <scope>NUCLEOTIDE SEQUENCE [LARGE SCALE GENOMIC DNA]</scope>
    <source>
        <strain evidence="7">CGMCC 4.7304</strain>
    </source>
</reference>
<dbReference type="InterPro" id="IPR036249">
    <property type="entry name" value="Thioredoxin-like_sf"/>
</dbReference>
<dbReference type="SUPFAM" id="SSF51905">
    <property type="entry name" value="FAD/NAD(P)-binding domain"/>
    <property type="match status" value="1"/>
</dbReference>
<keyword evidence="4" id="KW-0274">FAD</keyword>
<sequence length="530" mass="57553">MDSEEEGQDGQNEQDVVVIGGGPAGLALAVGLRTHGAGVTVVEREPSVKQEGRASVVWQRALETLRDLGCAERFASEGLPQRRAECYVRGRRIGTYDMGVPGTAFPHPLSIEQHATERLLAQRLAELGGDVRWGHDALAVRVGGEGAEVDVRGPDGRVATLRCRWVVGCEGAHSLVRRTLGIPFEGRARADLQAVQINAAADWRFPYAEDVTYMFYEQRVCLIASPRPGGGYRFFAFLTDPRPEETGPPGVEAMRALVAGAARDPAARLTPTAPRWVSRARFQDRLAATLRAGRALLVGDSAHLWAPVGGHGLNTGLLGAHNLGWKLGAVVRGRAHETLLDTYAHEQRRTARQVMRHMRWNVLELPPSSLTLTAMRLLGPAVLASARAADRERAVLSDLARNHRGSELCAEVPGSGGPRAGDRLPDLPVTGGARHVALHELFSYERLTLLLCPEGDTEPSADLAAVRAVTGRFAMPAEVCVVRPARERQRELPPGTLLLVRPDGHIGLRARTGDHGALERYLERWFVRTG</sequence>
<dbReference type="Gene3D" id="3.50.50.60">
    <property type="entry name" value="FAD/NAD(P)-binding domain"/>
    <property type="match status" value="1"/>
</dbReference>
<evidence type="ECO:0000256" key="3">
    <source>
        <dbReference type="ARBA" id="ARBA00022630"/>
    </source>
</evidence>
<gene>
    <name evidence="6" type="ORF">ACFP1Z_27625</name>
</gene>